<dbReference type="AlphaFoldDB" id="A0A382UVR7"/>
<keyword evidence="2" id="KW-0812">Transmembrane</keyword>
<sequence length="82" mass="9245">MPSRTARTYKVERESLEAHVDICAERYDRLEVRMDNLNEKVEKNSDLISRESNATRKMVMTSAGVVIASLVSAIVGLLYLLS</sequence>
<evidence type="ECO:0000256" key="2">
    <source>
        <dbReference type="SAM" id="Phobius"/>
    </source>
</evidence>
<keyword evidence="2" id="KW-1133">Transmembrane helix</keyword>
<organism evidence="3">
    <name type="scientific">marine metagenome</name>
    <dbReference type="NCBI Taxonomy" id="408172"/>
    <lineage>
        <taxon>unclassified sequences</taxon>
        <taxon>metagenomes</taxon>
        <taxon>ecological metagenomes</taxon>
    </lineage>
</organism>
<dbReference type="EMBL" id="UINC01147142">
    <property type="protein sequence ID" value="SVD38290.1"/>
    <property type="molecule type" value="Genomic_DNA"/>
</dbReference>
<reference evidence="3" key="1">
    <citation type="submission" date="2018-05" db="EMBL/GenBank/DDBJ databases">
        <authorList>
            <person name="Lanie J.A."/>
            <person name="Ng W.-L."/>
            <person name="Kazmierczak K.M."/>
            <person name="Andrzejewski T.M."/>
            <person name="Davidsen T.M."/>
            <person name="Wayne K.J."/>
            <person name="Tettelin H."/>
            <person name="Glass J.I."/>
            <person name="Rusch D."/>
            <person name="Podicherti R."/>
            <person name="Tsui H.-C.T."/>
            <person name="Winkler M.E."/>
        </authorList>
    </citation>
    <scope>NUCLEOTIDE SEQUENCE</scope>
</reference>
<feature type="coiled-coil region" evidence="1">
    <location>
        <begin position="20"/>
        <end position="47"/>
    </location>
</feature>
<evidence type="ECO:0000313" key="3">
    <source>
        <dbReference type="EMBL" id="SVD38290.1"/>
    </source>
</evidence>
<proteinExistence type="predicted"/>
<gene>
    <name evidence="3" type="ORF">METZ01_LOCUS391144</name>
</gene>
<keyword evidence="1" id="KW-0175">Coiled coil</keyword>
<feature type="transmembrane region" description="Helical" evidence="2">
    <location>
        <begin position="59"/>
        <end position="81"/>
    </location>
</feature>
<name>A0A382UVR7_9ZZZZ</name>
<accession>A0A382UVR7</accession>
<keyword evidence="2" id="KW-0472">Membrane</keyword>
<protein>
    <submittedName>
        <fullName evidence="3">Uncharacterized protein</fullName>
    </submittedName>
</protein>
<evidence type="ECO:0000256" key="1">
    <source>
        <dbReference type="SAM" id="Coils"/>
    </source>
</evidence>